<organism evidence="4 5">
    <name type="scientific">Grimontia hollisae</name>
    <name type="common">Vibrio hollisae</name>
    <dbReference type="NCBI Taxonomy" id="673"/>
    <lineage>
        <taxon>Bacteria</taxon>
        <taxon>Pseudomonadati</taxon>
        <taxon>Pseudomonadota</taxon>
        <taxon>Gammaproteobacteria</taxon>
        <taxon>Vibrionales</taxon>
        <taxon>Vibrionaceae</taxon>
        <taxon>Grimontia</taxon>
    </lineage>
</organism>
<feature type="domain" description="OmpA-like" evidence="3">
    <location>
        <begin position="167"/>
        <end position="281"/>
    </location>
</feature>
<dbReference type="InterPro" id="IPR050330">
    <property type="entry name" value="Bact_OuterMem_StrucFunc"/>
</dbReference>
<gene>
    <name evidence="4" type="ORF">NCTC11645_00128</name>
</gene>
<dbReference type="PROSITE" id="PS51123">
    <property type="entry name" value="OMPA_2"/>
    <property type="match status" value="1"/>
</dbReference>
<dbReference type="PANTHER" id="PTHR30329:SF21">
    <property type="entry name" value="LIPOPROTEIN YIAD-RELATED"/>
    <property type="match status" value="1"/>
</dbReference>
<dbReference type="Proteomes" id="UP000254512">
    <property type="component" value="Unassembled WGS sequence"/>
</dbReference>
<dbReference type="Gene3D" id="2.60.40.2540">
    <property type="match status" value="1"/>
</dbReference>
<dbReference type="PANTHER" id="PTHR30329">
    <property type="entry name" value="STATOR ELEMENT OF FLAGELLAR MOTOR COMPLEX"/>
    <property type="match status" value="1"/>
</dbReference>
<dbReference type="CDD" id="cd07185">
    <property type="entry name" value="OmpA_C-like"/>
    <property type="match status" value="1"/>
</dbReference>
<protein>
    <submittedName>
        <fullName evidence="4">Flagellar motor protein MotB</fullName>
    </submittedName>
</protein>
<dbReference type="GO" id="GO:0016020">
    <property type="term" value="C:membrane"/>
    <property type="evidence" value="ECO:0007669"/>
    <property type="project" value="UniProtKB-UniRule"/>
</dbReference>
<feature type="chain" id="PRO_5016987818" evidence="2">
    <location>
        <begin position="18"/>
        <end position="284"/>
    </location>
</feature>
<evidence type="ECO:0000256" key="2">
    <source>
        <dbReference type="SAM" id="SignalP"/>
    </source>
</evidence>
<dbReference type="EMBL" id="UGHD01000002">
    <property type="protein sequence ID" value="STO55826.1"/>
    <property type="molecule type" value="Genomic_DNA"/>
</dbReference>
<keyword evidence="2" id="KW-0732">Signal</keyword>
<accession>A0A377HI58</accession>
<keyword evidence="4" id="KW-0966">Cell projection</keyword>
<keyword evidence="4" id="KW-0969">Cilium</keyword>
<proteinExistence type="predicted"/>
<dbReference type="InterPro" id="IPR036737">
    <property type="entry name" value="OmpA-like_sf"/>
</dbReference>
<dbReference type="STRING" id="673.AL542_08970"/>
<dbReference type="AlphaFoldDB" id="A0A377HI58"/>
<sequence>MRRLLCLFFLFSPLAFSAERLWFSDLDSTRWLFSGDNNRCELTYWIDGFGNVNLVAEPGVPVSVEIQPTSGDKVKSLMSVEAIAPPWHADVAGPLTYAGNTQARLDGGLSLNKAQPIYDALSHGDWIWLSLQDREGDIQSVQITNVNFSVVAEAFNACRAQLLPISYGTARNTVLNFANGAFEVDAGNAKDLASIAELIASDSSINKVLIDGYAGDYSDRSANLRLSQSRAEEVASLLVESGVPLSKLEIRWHGDRYIVTEESEQQSDKKRYVTVRLIKKNRVG</sequence>
<name>A0A377HI58_GRIHO</name>
<evidence type="ECO:0000313" key="5">
    <source>
        <dbReference type="Proteomes" id="UP000254512"/>
    </source>
</evidence>
<dbReference type="Gene3D" id="3.30.1330.60">
    <property type="entry name" value="OmpA-like domain"/>
    <property type="match status" value="1"/>
</dbReference>
<reference evidence="4 5" key="1">
    <citation type="submission" date="2018-06" db="EMBL/GenBank/DDBJ databases">
        <authorList>
            <consortium name="Pathogen Informatics"/>
            <person name="Doyle S."/>
        </authorList>
    </citation>
    <scope>NUCLEOTIDE SEQUENCE [LARGE SCALE GENOMIC DNA]</scope>
    <source>
        <strain evidence="4 5">NCTC11645</strain>
    </source>
</reference>
<evidence type="ECO:0000259" key="3">
    <source>
        <dbReference type="PROSITE" id="PS51123"/>
    </source>
</evidence>
<dbReference type="RefSeq" id="WP_005501595.1">
    <property type="nucleotide sequence ID" value="NZ_CP035690.1"/>
</dbReference>
<dbReference type="Pfam" id="PF00691">
    <property type="entry name" value="OmpA"/>
    <property type="match status" value="1"/>
</dbReference>
<keyword evidence="4" id="KW-0282">Flagellum</keyword>
<feature type="signal peptide" evidence="2">
    <location>
        <begin position="1"/>
        <end position="17"/>
    </location>
</feature>
<dbReference type="Pfam" id="PF18393">
    <property type="entry name" value="MotY_N"/>
    <property type="match status" value="1"/>
</dbReference>
<dbReference type="InterPro" id="IPR006665">
    <property type="entry name" value="OmpA-like"/>
</dbReference>
<dbReference type="SUPFAM" id="SSF103088">
    <property type="entry name" value="OmpA-like"/>
    <property type="match status" value="1"/>
</dbReference>
<keyword evidence="1" id="KW-0472">Membrane</keyword>
<dbReference type="InterPro" id="IPR041544">
    <property type="entry name" value="MotY_N"/>
</dbReference>
<evidence type="ECO:0000313" key="4">
    <source>
        <dbReference type="EMBL" id="STO55826.1"/>
    </source>
</evidence>
<evidence type="ECO:0000256" key="1">
    <source>
        <dbReference type="PROSITE-ProRule" id="PRU00473"/>
    </source>
</evidence>